<accession>A0AA38J732</accession>
<organism evidence="2 3">
    <name type="scientific">Lentinula guzmanii</name>
    <dbReference type="NCBI Taxonomy" id="2804957"/>
    <lineage>
        <taxon>Eukaryota</taxon>
        <taxon>Fungi</taxon>
        <taxon>Dikarya</taxon>
        <taxon>Basidiomycota</taxon>
        <taxon>Agaricomycotina</taxon>
        <taxon>Agaricomycetes</taxon>
        <taxon>Agaricomycetidae</taxon>
        <taxon>Agaricales</taxon>
        <taxon>Marasmiineae</taxon>
        <taxon>Omphalotaceae</taxon>
        <taxon>Lentinula</taxon>
    </lineage>
</organism>
<name>A0AA38J732_9AGAR</name>
<sequence>MIPAVGRSEPSKGRATTGNNLLETYLHKSTHALKFDFPPKYKSSTLAAGQGGYPASMPLPSKLFFIILLISGLLTATYAAPLGREELQKIRAFLDEMREKGLLEKIDDRYKYTQEEMEGLSKSLPLSSNDHGLGLQNQAWGQVWRMAGPGKYKGHDKVDLIIKSLPATKPAAAVLGEVKALKLIGDLVDFGTNAQGQPTIIMKRKEGVQLYETEAYKKASGQKKGEMAKETAQLGCSKSAEDAFHKGVWHNDNHMYNILVVEVRDESVKSVELVDYGEGSNYLVHGEARNPEYISNMIGAYIFMGSQLAFSESLNPV</sequence>
<comment type="caution">
    <text evidence="2">The sequence shown here is derived from an EMBL/GenBank/DDBJ whole genome shotgun (WGS) entry which is preliminary data.</text>
</comment>
<dbReference type="Proteomes" id="UP001176059">
    <property type="component" value="Unassembled WGS sequence"/>
</dbReference>
<feature type="transmembrane region" description="Helical" evidence="1">
    <location>
        <begin position="63"/>
        <end position="81"/>
    </location>
</feature>
<keyword evidence="1" id="KW-0812">Transmembrane</keyword>
<evidence type="ECO:0008006" key="4">
    <source>
        <dbReference type="Google" id="ProtNLM"/>
    </source>
</evidence>
<dbReference type="EMBL" id="JANVFO010000042">
    <property type="protein sequence ID" value="KAJ3727227.1"/>
    <property type="molecule type" value="Genomic_DNA"/>
</dbReference>
<evidence type="ECO:0000256" key="1">
    <source>
        <dbReference type="SAM" id="Phobius"/>
    </source>
</evidence>
<gene>
    <name evidence="2" type="ORF">DFJ43DRAFT_1157065</name>
</gene>
<keyword evidence="1" id="KW-1133">Transmembrane helix</keyword>
<reference evidence="2" key="1">
    <citation type="submission" date="2022-08" db="EMBL/GenBank/DDBJ databases">
        <authorList>
            <consortium name="DOE Joint Genome Institute"/>
            <person name="Min B."/>
            <person name="Sierra-Patev S."/>
            <person name="Naranjo-Ortiz M."/>
            <person name="Looney B."/>
            <person name="Konkel Z."/>
            <person name="Slot J.C."/>
            <person name="Sakamoto Y."/>
            <person name="Steenwyk J.L."/>
            <person name="Rokas A."/>
            <person name="Carro J."/>
            <person name="Camarero S."/>
            <person name="Ferreira P."/>
            <person name="Molpeceres G."/>
            <person name="Ruiz-duenas F.J."/>
            <person name="Serrano A."/>
            <person name="Henrissat B."/>
            <person name="Drula E."/>
            <person name="Hughes K.W."/>
            <person name="Mata J.L."/>
            <person name="Ishikawa N.K."/>
            <person name="Vargas-Isla R."/>
            <person name="Ushijima S."/>
            <person name="Smith C.A."/>
            <person name="Ahrendt S."/>
            <person name="Andreopoulos W."/>
            <person name="He G."/>
            <person name="LaButti K."/>
            <person name="Lipzen A."/>
            <person name="Ng V."/>
            <person name="Riley R."/>
            <person name="Sandor L."/>
            <person name="Barry K."/>
            <person name="Martinez A.T."/>
            <person name="Xiao Y."/>
            <person name="Gibbons J.G."/>
            <person name="Terashima K."/>
            <person name="Hibbett D.S."/>
            <person name="Grigoriev I.V."/>
        </authorList>
    </citation>
    <scope>NUCLEOTIDE SEQUENCE</scope>
    <source>
        <strain evidence="2">ET3784</strain>
    </source>
</reference>
<evidence type="ECO:0000313" key="3">
    <source>
        <dbReference type="Proteomes" id="UP001176059"/>
    </source>
</evidence>
<dbReference type="AlphaFoldDB" id="A0AA38J732"/>
<keyword evidence="1" id="KW-0472">Membrane</keyword>
<proteinExistence type="predicted"/>
<keyword evidence="3" id="KW-1185">Reference proteome</keyword>
<protein>
    <recommendedName>
        <fullName evidence="4">Protein kinase domain-containing protein</fullName>
    </recommendedName>
</protein>
<evidence type="ECO:0000313" key="2">
    <source>
        <dbReference type="EMBL" id="KAJ3727227.1"/>
    </source>
</evidence>
<reference evidence="2" key="2">
    <citation type="journal article" date="2023" name="Proc. Natl. Acad. Sci. U.S.A.">
        <title>A global phylogenomic analysis of the shiitake genus Lentinula.</title>
        <authorList>
            <person name="Sierra-Patev S."/>
            <person name="Min B."/>
            <person name="Naranjo-Ortiz M."/>
            <person name="Looney B."/>
            <person name="Konkel Z."/>
            <person name="Slot J.C."/>
            <person name="Sakamoto Y."/>
            <person name="Steenwyk J.L."/>
            <person name="Rokas A."/>
            <person name="Carro J."/>
            <person name="Camarero S."/>
            <person name="Ferreira P."/>
            <person name="Molpeceres G."/>
            <person name="Ruiz-Duenas F.J."/>
            <person name="Serrano A."/>
            <person name="Henrissat B."/>
            <person name="Drula E."/>
            <person name="Hughes K.W."/>
            <person name="Mata J.L."/>
            <person name="Ishikawa N.K."/>
            <person name="Vargas-Isla R."/>
            <person name="Ushijima S."/>
            <person name="Smith C.A."/>
            <person name="Donoghue J."/>
            <person name="Ahrendt S."/>
            <person name="Andreopoulos W."/>
            <person name="He G."/>
            <person name="LaButti K."/>
            <person name="Lipzen A."/>
            <person name="Ng V."/>
            <person name="Riley R."/>
            <person name="Sandor L."/>
            <person name="Barry K."/>
            <person name="Martinez A.T."/>
            <person name="Xiao Y."/>
            <person name="Gibbons J.G."/>
            <person name="Terashima K."/>
            <person name="Grigoriev I.V."/>
            <person name="Hibbett D."/>
        </authorList>
    </citation>
    <scope>NUCLEOTIDE SEQUENCE</scope>
    <source>
        <strain evidence="2">ET3784</strain>
    </source>
</reference>